<dbReference type="Proteomes" id="UP000027195">
    <property type="component" value="Unassembled WGS sequence"/>
</dbReference>
<dbReference type="OrthoDB" id="2269034at2759"/>
<evidence type="ECO:0000313" key="3">
    <source>
        <dbReference type="Proteomes" id="UP000027195"/>
    </source>
</evidence>
<dbReference type="HOGENOM" id="CLU_019609_0_0_1"/>
<dbReference type="AlphaFoldDB" id="A0A067M6E5"/>
<dbReference type="STRING" id="930990.A0A067M6E5"/>
<proteinExistence type="predicted"/>
<evidence type="ECO:0000256" key="1">
    <source>
        <dbReference type="SAM" id="MobiDB-lite"/>
    </source>
</evidence>
<dbReference type="Gene3D" id="3.80.10.10">
    <property type="entry name" value="Ribonuclease Inhibitor"/>
    <property type="match status" value="1"/>
</dbReference>
<dbReference type="GO" id="GO:0019005">
    <property type="term" value="C:SCF ubiquitin ligase complex"/>
    <property type="evidence" value="ECO:0007669"/>
    <property type="project" value="TreeGrafter"/>
</dbReference>
<protein>
    <submittedName>
        <fullName evidence="2">Uncharacterized protein</fullName>
    </submittedName>
</protein>
<reference evidence="3" key="1">
    <citation type="journal article" date="2014" name="Proc. Natl. Acad. Sci. U.S.A.">
        <title>Extensive sampling of basidiomycete genomes demonstrates inadequacy of the white-rot/brown-rot paradigm for wood decay fungi.</title>
        <authorList>
            <person name="Riley R."/>
            <person name="Salamov A.A."/>
            <person name="Brown D.W."/>
            <person name="Nagy L.G."/>
            <person name="Floudas D."/>
            <person name="Held B.W."/>
            <person name="Levasseur A."/>
            <person name="Lombard V."/>
            <person name="Morin E."/>
            <person name="Otillar R."/>
            <person name="Lindquist E.A."/>
            <person name="Sun H."/>
            <person name="LaButti K.M."/>
            <person name="Schmutz J."/>
            <person name="Jabbour D."/>
            <person name="Luo H."/>
            <person name="Baker S.E."/>
            <person name="Pisabarro A.G."/>
            <person name="Walton J.D."/>
            <person name="Blanchette R.A."/>
            <person name="Henrissat B."/>
            <person name="Martin F."/>
            <person name="Cullen D."/>
            <person name="Hibbett D.S."/>
            <person name="Grigoriev I.V."/>
        </authorList>
    </citation>
    <scope>NUCLEOTIDE SEQUENCE [LARGE SCALE GENOMIC DNA]</scope>
    <source>
        <strain evidence="3">FD-172 SS1</strain>
    </source>
</reference>
<feature type="region of interest" description="Disordered" evidence="1">
    <location>
        <begin position="83"/>
        <end position="103"/>
    </location>
</feature>
<evidence type="ECO:0000313" key="2">
    <source>
        <dbReference type="EMBL" id="KDQ07432.1"/>
    </source>
</evidence>
<dbReference type="GO" id="GO:0031146">
    <property type="term" value="P:SCF-dependent proteasomal ubiquitin-dependent protein catabolic process"/>
    <property type="evidence" value="ECO:0007669"/>
    <property type="project" value="TreeGrafter"/>
</dbReference>
<dbReference type="EMBL" id="KL198107">
    <property type="protein sequence ID" value="KDQ07432.1"/>
    <property type="molecule type" value="Genomic_DNA"/>
</dbReference>
<sequence>MSSNARNSAKALPGDVVLELFLTYNKDNASLIRASHVCRLWRQSVQGTPLLWTAMSLDMAASAPSVRAAYWLERAGDHPLTIDIRFPEEPDEGPRSRREQARKTMQRRTAELAALLCRHMHRWQSLSVELIPISNLPIFFDKCRGATPELVSLDIQVAEDGRDSYRVAIPFEFQAETKIKTTFAHCIPLFSSSFGRRITSIDLSINIDYATQSLVNLLNTCLNLESLDIYAPHGGLMGGAVYPVSHSHLAILTIRGIKDIQGILNSITSSSLRKLDLDDFCWSQAMVDSFESMLQRHPSLTDVSIRGVDHVPAGAFPNTPPPPSTEPLTLANMVWFSVQRNTSPLHPLCRRVILPHVKGLYLSAIPSDIVHRMVASSPHLTTLSLDELGPASSALPMLPIPTLTHLRVNGSMDLLNCIRNTSDLLSLHLNPSVNMANILQFETPPPLVAFLRKMLVHSHRLRGLSLKNAFVSDADLISCLDDLPMLEVLVVDSCPGLSDAFFRALAVGCPSQPGESRRLPRLREIRLFNNPLVSSGGVLGLLTSRNAPLPIDSAARMKGVVLFDPPYNNERDNAAIRSLGVAVPFDRDGMEVFRWRSRELL</sequence>
<keyword evidence="3" id="KW-1185">Reference proteome</keyword>
<organism evidence="2 3">
    <name type="scientific">Botryobasidium botryosum (strain FD-172 SS1)</name>
    <dbReference type="NCBI Taxonomy" id="930990"/>
    <lineage>
        <taxon>Eukaryota</taxon>
        <taxon>Fungi</taxon>
        <taxon>Dikarya</taxon>
        <taxon>Basidiomycota</taxon>
        <taxon>Agaricomycotina</taxon>
        <taxon>Agaricomycetes</taxon>
        <taxon>Cantharellales</taxon>
        <taxon>Botryobasidiaceae</taxon>
        <taxon>Botryobasidium</taxon>
    </lineage>
</organism>
<accession>A0A067M6E5</accession>
<dbReference type="SUPFAM" id="SSF52047">
    <property type="entry name" value="RNI-like"/>
    <property type="match status" value="1"/>
</dbReference>
<dbReference type="InterPro" id="IPR032675">
    <property type="entry name" value="LRR_dom_sf"/>
</dbReference>
<dbReference type="InParanoid" id="A0A067M6E5"/>
<dbReference type="PANTHER" id="PTHR13318">
    <property type="entry name" value="PARTNER OF PAIRED, ISOFORM B-RELATED"/>
    <property type="match status" value="1"/>
</dbReference>
<feature type="compositionally biased region" description="Basic and acidic residues" evidence="1">
    <location>
        <begin position="85"/>
        <end position="102"/>
    </location>
</feature>
<gene>
    <name evidence="2" type="ORF">BOTBODRAFT_180710</name>
</gene>
<name>A0A067M6E5_BOTB1</name>